<feature type="compositionally biased region" description="Low complexity" evidence="1">
    <location>
        <begin position="184"/>
        <end position="195"/>
    </location>
</feature>
<protein>
    <submittedName>
        <fullName evidence="2">Uncharacterized protein</fullName>
    </submittedName>
</protein>
<feature type="region of interest" description="Disordered" evidence="1">
    <location>
        <begin position="184"/>
        <end position="203"/>
    </location>
</feature>
<proteinExistence type="predicted"/>
<accession>A0A6J5N4U8</accession>
<evidence type="ECO:0000313" key="2">
    <source>
        <dbReference type="EMBL" id="CAB4153832.1"/>
    </source>
</evidence>
<reference evidence="2" key="1">
    <citation type="submission" date="2020-04" db="EMBL/GenBank/DDBJ databases">
        <authorList>
            <person name="Chiriac C."/>
            <person name="Salcher M."/>
            <person name="Ghai R."/>
            <person name="Kavagutti S V."/>
        </authorList>
    </citation>
    <scope>NUCLEOTIDE SEQUENCE</scope>
</reference>
<name>A0A6J5N4U8_9CAUD</name>
<gene>
    <name evidence="2" type="ORF">UFOVP625_28</name>
</gene>
<evidence type="ECO:0000256" key="1">
    <source>
        <dbReference type="SAM" id="MobiDB-lite"/>
    </source>
</evidence>
<sequence>MADLIFAIDVKAFQPVLQELRYLDKEIYKATEAGLKKAASPLVLKVKAAFPARTLSGLMVESKTSKRSHGPYPVYKAGKVRQAVSAKVGGRKNSFTNAFPVLRISQRNGAAMIYDMAQHDNARNGTLAKNLSTKHAKKASRSMYPAVKANIKSVEGALRAEVEKAEQIVNARLGAAGGVSQYQASSARASAAPRHSSGRFGTK</sequence>
<dbReference type="EMBL" id="LR796600">
    <property type="protein sequence ID" value="CAB4153832.1"/>
    <property type="molecule type" value="Genomic_DNA"/>
</dbReference>
<organism evidence="2">
    <name type="scientific">uncultured Caudovirales phage</name>
    <dbReference type="NCBI Taxonomy" id="2100421"/>
    <lineage>
        <taxon>Viruses</taxon>
        <taxon>Duplodnaviria</taxon>
        <taxon>Heunggongvirae</taxon>
        <taxon>Uroviricota</taxon>
        <taxon>Caudoviricetes</taxon>
        <taxon>Peduoviridae</taxon>
        <taxon>Maltschvirus</taxon>
        <taxon>Maltschvirus maltsch</taxon>
    </lineage>
</organism>